<comment type="caution">
    <text evidence="4">The sequence shown here is derived from an EMBL/GenBank/DDBJ whole genome shotgun (WGS) entry which is preliminary data.</text>
</comment>
<dbReference type="EMBL" id="JAPCWZ010000005">
    <property type="protein sequence ID" value="KAK8863363.1"/>
    <property type="molecule type" value="Genomic_DNA"/>
</dbReference>
<reference evidence="4 5" key="1">
    <citation type="journal article" date="2024" name="IMA Fungus">
        <title>Apiospora arundinis, a panoply of carbohydrate-active enzymes and secondary metabolites.</title>
        <authorList>
            <person name="Sorensen T."/>
            <person name="Petersen C."/>
            <person name="Muurmann A.T."/>
            <person name="Christiansen J.V."/>
            <person name="Brundto M.L."/>
            <person name="Overgaard C.K."/>
            <person name="Boysen A.T."/>
            <person name="Wollenberg R.D."/>
            <person name="Larsen T.O."/>
            <person name="Sorensen J.L."/>
            <person name="Nielsen K.L."/>
            <person name="Sondergaard T.E."/>
        </authorList>
    </citation>
    <scope>NUCLEOTIDE SEQUENCE [LARGE SCALE GENOMIC DNA]</scope>
    <source>
        <strain evidence="4 5">AAU 773</strain>
    </source>
</reference>
<dbReference type="Pfam" id="PF00202">
    <property type="entry name" value="Aminotran_3"/>
    <property type="match status" value="2"/>
</dbReference>
<gene>
    <name evidence="4" type="ORF">PGQ11_009598</name>
</gene>
<dbReference type="Gene3D" id="3.90.1150.10">
    <property type="entry name" value="Aspartate Aminotransferase, domain 1"/>
    <property type="match status" value="1"/>
</dbReference>
<dbReference type="GO" id="GO:0008483">
    <property type="term" value="F:transaminase activity"/>
    <property type="evidence" value="ECO:0007669"/>
    <property type="project" value="UniProtKB-KW"/>
</dbReference>
<name>A0ABR2IKD7_9PEZI</name>
<keyword evidence="2 3" id="KW-0663">Pyridoxal phosphate</keyword>
<comment type="similarity">
    <text evidence="1 3">Belongs to the class-III pyridoxal-phosphate-dependent aminotransferase family.</text>
</comment>
<dbReference type="InterPro" id="IPR015424">
    <property type="entry name" value="PyrdxlP-dep_Trfase"/>
</dbReference>
<dbReference type="InterPro" id="IPR015422">
    <property type="entry name" value="PyrdxlP-dep_Trfase_small"/>
</dbReference>
<evidence type="ECO:0000313" key="4">
    <source>
        <dbReference type="EMBL" id="KAK8863363.1"/>
    </source>
</evidence>
<dbReference type="PANTHER" id="PTHR43094:SF1">
    <property type="entry name" value="AMINOTRANSFERASE CLASS-III"/>
    <property type="match status" value="1"/>
</dbReference>
<dbReference type="SUPFAM" id="SSF53383">
    <property type="entry name" value="PLP-dependent transferases"/>
    <property type="match status" value="1"/>
</dbReference>
<keyword evidence="5" id="KW-1185">Reference proteome</keyword>
<evidence type="ECO:0000256" key="3">
    <source>
        <dbReference type="RuleBase" id="RU003560"/>
    </source>
</evidence>
<evidence type="ECO:0000313" key="5">
    <source>
        <dbReference type="Proteomes" id="UP001390339"/>
    </source>
</evidence>
<accession>A0ABR2IKD7</accession>
<proteinExistence type="inferred from homology"/>
<keyword evidence="4" id="KW-0032">Aminotransferase</keyword>
<dbReference type="PANTHER" id="PTHR43094">
    <property type="entry name" value="AMINOTRANSFERASE"/>
    <property type="match status" value="1"/>
</dbReference>
<dbReference type="Proteomes" id="UP001390339">
    <property type="component" value="Unassembled WGS sequence"/>
</dbReference>
<dbReference type="Gene3D" id="3.40.640.10">
    <property type="entry name" value="Type I PLP-dependent aspartate aminotransferase-like (Major domain)"/>
    <property type="match status" value="1"/>
</dbReference>
<protein>
    <submittedName>
        <fullName evidence="4">Aminotransferase</fullName>
    </submittedName>
</protein>
<evidence type="ECO:0000256" key="2">
    <source>
        <dbReference type="ARBA" id="ARBA00022898"/>
    </source>
</evidence>
<keyword evidence="4" id="KW-0808">Transferase</keyword>
<organism evidence="4 5">
    <name type="scientific">Apiospora arundinis</name>
    <dbReference type="NCBI Taxonomy" id="335852"/>
    <lineage>
        <taxon>Eukaryota</taxon>
        <taxon>Fungi</taxon>
        <taxon>Dikarya</taxon>
        <taxon>Ascomycota</taxon>
        <taxon>Pezizomycotina</taxon>
        <taxon>Sordariomycetes</taxon>
        <taxon>Xylariomycetidae</taxon>
        <taxon>Amphisphaeriales</taxon>
        <taxon>Apiosporaceae</taxon>
        <taxon>Apiospora</taxon>
    </lineage>
</organism>
<sequence>MTGSEANETAIKLVAQYWNERNKNAEAGTQQKKDIIISRHSSYHGNTLGALSMSEFPARQDTYKRFLLDKNFVKVSRYYPYRDQGERTDEKYLRDLVDELEKAIQSLGKDRVAAFVFEPVSGAALGCQPAPDAYLQKVKEVCHRNDVLLVYDEVMCGMGRTGYTHAWHYYNEKFVQSDDYPRVKADKSLDYDSVAPDIQIIGKGLGAGLVAAAGVIVGKKVVDTVRSKMGGGEFIHGHTYQSHIGICAGALMVQLTVPPLLPGVRKLSKNIEEVLKALAKHHPNVGNVRGRGFFWGVEFVKNKTSKEPFKEDVAFDLASYGERTFGHDAGPTKVNGVKMCPTLVYPGAWKTTNADGEALAWGHHVIISPAYHLKKNEINTMMLTFLELVNDYFFAKYKASKVDWSNYGQQTRAGKAVS</sequence>
<dbReference type="InterPro" id="IPR015421">
    <property type="entry name" value="PyrdxlP-dep_Trfase_major"/>
</dbReference>
<evidence type="ECO:0000256" key="1">
    <source>
        <dbReference type="ARBA" id="ARBA00008954"/>
    </source>
</evidence>
<dbReference type="InterPro" id="IPR005814">
    <property type="entry name" value="Aminotrans_3"/>
</dbReference>